<sequence>MNSDSDEPLSNRYSRSMSDNDEDEDELPLAQRRMPKRQQVSPAHSDDSDLPISRLNTSNGKRSRSNHTPNGHQRDTTTGNHRKRQRTSASSASIPNGKMSGVKREPKSQPKTEPVLGHRHTAVNAEPGTHRVPNGNGMSQDAPDRSNGASNGGYRWWDEKNMGGNKLKWSTLVHNGVVFPPEYVPHNKPLIYKESTISLGPAAEEIATFYAEKLGTDYVKRPKFNANFFEDFRASMKGTPAYAIVKKLEHCDFSLIHQHVEEYRRAKKAMSQEEKQAKKKLEEELASKYLYAYVDGRKEKLGSYKIEPPGLFMGRGDHPKQGKVKKRIYPEEVTINIGEDAAIPECPMPGHHWGAIVHKHDVTWVCYWKERVTNQAKYLWFAAGSTFKGMSDHAKFEKARKLHKYIDNIRRDYRNDWKAKSKEVRQRAVAMYLIDKLALRVGNEKGDDEADTVGCCSLRVEHIKFHPPSTIELNFLGKDSIEYRNTVEIERLAFEALKLFCRGKRPGDEVFHRLSVQGLNDYLKSSMDGLSAKVFRTYNASITLDRLLQETPSDMTPDELVVYFNKQNKEVAILCNHQRSLPKTHEAQMQKMDKKKNEIIEWLEELKRGKSALKRLKAGSSVELTKMRPEKPQFTEDMTREQRAEERKRANEAPRISTSVKRNLTQLETEIIKVEARLSKTESTMIMKDDLKTVALGTSKINYIDPRIVVAWCKKHDIQIEKIFPKTLQVKFAWAMETSEDFRFYEGMVS</sequence>
<organism evidence="11 12">
    <name type="scientific">Gracilariopsis chorda</name>
    <dbReference type="NCBI Taxonomy" id="448386"/>
    <lineage>
        <taxon>Eukaryota</taxon>
        <taxon>Rhodophyta</taxon>
        <taxon>Florideophyceae</taxon>
        <taxon>Rhodymeniophycidae</taxon>
        <taxon>Gracilariales</taxon>
        <taxon>Gracilariaceae</taxon>
        <taxon>Gracilariopsis</taxon>
    </lineage>
</organism>
<dbReference type="GO" id="GO:0006265">
    <property type="term" value="P:DNA topological change"/>
    <property type="evidence" value="ECO:0007669"/>
    <property type="project" value="UniProtKB-UniRule"/>
</dbReference>
<comment type="function">
    <text evidence="7">Releases the supercoiling and torsional tension of DNA introduced during the DNA replication and transcription by transiently cleaving and rejoining one strand of the DNA duplex. Introduces a single-strand break via transesterification at the specific target site 5'-[CT]CCTTp site in duplex DNA. The scissile phosphodiester is attacked by the catalytic tyrosine of the enzyme, resulting in the formation of a DNA-(3'-phosphotyrosyl)-enzyme intermediate and the expulsion of a 5'-OH DNA strand. The free DNA strand then undergoes passage around the unbroken strand thus removing DNA supercoils. Finally, in the religation step, the DNA 5'-OH attacks the covalent intermediate to expel the active-site tyrosine and restore the DNA phosphodiester backbone.</text>
</comment>
<keyword evidence="8" id="KW-0175">Coiled coil</keyword>
<evidence type="ECO:0000313" key="11">
    <source>
        <dbReference type="EMBL" id="PXF50133.1"/>
    </source>
</evidence>
<comment type="catalytic activity">
    <reaction evidence="1 6 7">
        <text>ATP-independent breakage of single-stranded DNA, followed by passage and rejoining.</text>
        <dbReference type="EC" id="5.6.2.1"/>
    </reaction>
</comment>
<evidence type="ECO:0000256" key="4">
    <source>
        <dbReference type="ARBA" id="ARBA00023125"/>
    </source>
</evidence>
<dbReference type="AlphaFoldDB" id="A0A2V3J781"/>
<feature type="compositionally biased region" description="Basic and acidic residues" evidence="9">
    <location>
        <begin position="630"/>
        <end position="652"/>
    </location>
</feature>
<dbReference type="InterPro" id="IPR013500">
    <property type="entry name" value="TopoI_cat_euk"/>
</dbReference>
<feature type="compositionally biased region" description="Polar residues" evidence="9">
    <location>
        <begin position="54"/>
        <end position="79"/>
    </location>
</feature>
<dbReference type="PANTHER" id="PTHR10290">
    <property type="entry name" value="DNA TOPOISOMERASE I"/>
    <property type="match status" value="1"/>
</dbReference>
<dbReference type="PANTHER" id="PTHR10290:SF3">
    <property type="entry name" value="DNA TOPOISOMERASE 1"/>
    <property type="match status" value="1"/>
</dbReference>
<dbReference type="PROSITE" id="PS52038">
    <property type="entry name" value="TOPO_IB_2"/>
    <property type="match status" value="1"/>
</dbReference>
<dbReference type="Gene3D" id="2.170.11.10">
    <property type="entry name" value="DNA Topoisomerase I, domain 2"/>
    <property type="match status" value="1"/>
</dbReference>
<evidence type="ECO:0000259" key="10">
    <source>
        <dbReference type="SMART" id="SM00435"/>
    </source>
</evidence>
<dbReference type="InterPro" id="IPR008336">
    <property type="entry name" value="TopoI_DNA-bd_euk"/>
</dbReference>
<evidence type="ECO:0000256" key="3">
    <source>
        <dbReference type="ARBA" id="ARBA00023029"/>
    </source>
</evidence>
<dbReference type="Proteomes" id="UP000247409">
    <property type="component" value="Unassembled WGS sequence"/>
</dbReference>
<evidence type="ECO:0000256" key="1">
    <source>
        <dbReference type="ARBA" id="ARBA00000213"/>
    </source>
</evidence>
<reference evidence="11 12" key="1">
    <citation type="journal article" date="2018" name="Mol. Biol. Evol.">
        <title>Analysis of the draft genome of the red seaweed Gracilariopsis chorda provides insights into genome size evolution in Rhodophyta.</title>
        <authorList>
            <person name="Lee J."/>
            <person name="Yang E.C."/>
            <person name="Graf L."/>
            <person name="Yang J.H."/>
            <person name="Qiu H."/>
            <person name="Zel Zion U."/>
            <person name="Chan C.X."/>
            <person name="Stephens T.G."/>
            <person name="Weber A.P.M."/>
            <person name="Boo G.H."/>
            <person name="Boo S.M."/>
            <person name="Kim K.M."/>
            <person name="Shin Y."/>
            <person name="Jung M."/>
            <person name="Lee S.J."/>
            <person name="Yim H.S."/>
            <person name="Lee J.H."/>
            <person name="Bhattacharya D."/>
            <person name="Yoon H.S."/>
        </authorList>
    </citation>
    <scope>NUCLEOTIDE SEQUENCE [LARGE SCALE GENOMIC DNA]</scope>
    <source>
        <strain evidence="11 12">SKKU-2015</strain>
        <tissue evidence="11">Whole body</tissue>
    </source>
</reference>
<keyword evidence="5 6" id="KW-0413">Isomerase</keyword>
<dbReference type="Gene3D" id="1.10.132.10">
    <property type="match status" value="1"/>
</dbReference>
<dbReference type="InterPro" id="IPR013499">
    <property type="entry name" value="TopoI_euk"/>
</dbReference>
<dbReference type="GO" id="GO:0006260">
    <property type="term" value="P:DNA replication"/>
    <property type="evidence" value="ECO:0007669"/>
    <property type="project" value="TreeGrafter"/>
</dbReference>
<dbReference type="CDD" id="cd00660">
    <property type="entry name" value="Topoisomer_IB_N"/>
    <property type="match status" value="1"/>
</dbReference>
<evidence type="ECO:0000256" key="9">
    <source>
        <dbReference type="SAM" id="MobiDB-lite"/>
    </source>
</evidence>
<dbReference type="InterPro" id="IPR036202">
    <property type="entry name" value="TopoI_DNA-bd_euk_N_sf"/>
</dbReference>
<dbReference type="GO" id="GO:0005730">
    <property type="term" value="C:nucleolus"/>
    <property type="evidence" value="ECO:0007669"/>
    <property type="project" value="TreeGrafter"/>
</dbReference>
<dbReference type="SMART" id="SM00435">
    <property type="entry name" value="TOPEUc"/>
    <property type="match status" value="1"/>
</dbReference>
<feature type="active site" description="O-(3'-phospho-DNA)-tyrosine intermediate" evidence="6">
    <location>
        <position position="703"/>
    </location>
</feature>
<keyword evidence="12" id="KW-1185">Reference proteome</keyword>
<dbReference type="InterPro" id="IPR018521">
    <property type="entry name" value="TopoIB_AS"/>
</dbReference>
<dbReference type="InterPro" id="IPR014727">
    <property type="entry name" value="TopoI_cat_a/b-sub_euk"/>
</dbReference>
<feature type="region of interest" description="Disordered" evidence="9">
    <location>
        <begin position="630"/>
        <end position="655"/>
    </location>
</feature>
<dbReference type="Gene3D" id="3.90.15.10">
    <property type="entry name" value="Topoisomerase I, Chain A, domain 3"/>
    <property type="match status" value="1"/>
</dbReference>
<dbReference type="CDD" id="cd00659">
    <property type="entry name" value="Topo_IB_C"/>
    <property type="match status" value="1"/>
</dbReference>
<dbReference type="InterPro" id="IPR011010">
    <property type="entry name" value="DNA_brk_join_enz"/>
</dbReference>
<dbReference type="EC" id="5.6.2.1" evidence="7"/>
<protein>
    <recommendedName>
        <fullName evidence="7">DNA topoisomerase I</fullName>
        <ecNumber evidence="7">5.6.2.1</ecNumber>
    </recommendedName>
    <alternativeName>
        <fullName evidence="7">DNA topoisomerase 1</fullName>
    </alternativeName>
</protein>
<dbReference type="InterPro" id="IPR013030">
    <property type="entry name" value="DNA_topo_DNA_db_N_dom2"/>
</dbReference>
<dbReference type="OrthoDB" id="47179at2759"/>
<dbReference type="Pfam" id="PF14370">
    <property type="entry name" value="Topo_C_assoc"/>
    <property type="match status" value="1"/>
</dbReference>
<dbReference type="PRINTS" id="PR00416">
    <property type="entry name" value="EUTPISMRASEI"/>
</dbReference>
<comment type="caution">
    <text evidence="11">The sequence shown here is derived from an EMBL/GenBank/DDBJ whole genome shotgun (WGS) entry which is preliminary data.</text>
</comment>
<dbReference type="Pfam" id="PF02919">
    <property type="entry name" value="Topoisom_I_N"/>
    <property type="match status" value="1"/>
</dbReference>
<evidence type="ECO:0000313" key="12">
    <source>
        <dbReference type="Proteomes" id="UP000247409"/>
    </source>
</evidence>
<evidence type="ECO:0000256" key="8">
    <source>
        <dbReference type="SAM" id="Coils"/>
    </source>
</evidence>
<gene>
    <name evidence="11" type="ORF">BWQ96_00293</name>
</gene>
<dbReference type="GO" id="GO:0007059">
    <property type="term" value="P:chromosome segregation"/>
    <property type="evidence" value="ECO:0007669"/>
    <property type="project" value="TreeGrafter"/>
</dbReference>
<dbReference type="InterPro" id="IPR051062">
    <property type="entry name" value="Topoisomerase_IB"/>
</dbReference>
<name>A0A2V3J781_9FLOR</name>
<dbReference type="InterPro" id="IPR013034">
    <property type="entry name" value="DNA_topo_DNA_db_N_dom1"/>
</dbReference>
<evidence type="ECO:0000256" key="5">
    <source>
        <dbReference type="ARBA" id="ARBA00023235"/>
    </source>
</evidence>
<evidence type="ECO:0000256" key="2">
    <source>
        <dbReference type="ARBA" id="ARBA00006645"/>
    </source>
</evidence>
<dbReference type="GO" id="GO:0005694">
    <property type="term" value="C:chromosome"/>
    <property type="evidence" value="ECO:0007669"/>
    <property type="project" value="InterPro"/>
</dbReference>
<dbReference type="InterPro" id="IPR014711">
    <property type="entry name" value="TopoI_cat_a-hlx-sub_euk"/>
</dbReference>
<dbReference type="InterPro" id="IPR025834">
    <property type="entry name" value="TopoI_C_dom"/>
</dbReference>
<evidence type="ECO:0000256" key="6">
    <source>
        <dbReference type="PROSITE-ProRule" id="PRU01382"/>
    </source>
</evidence>
<comment type="similarity">
    <text evidence="2 6 7">Belongs to the type IB topoisomerase family.</text>
</comment>
<proteinExistence type="inferred from homology"/>
<feature type="domain" description="DNA topoisomerase I eukaryotic-type" evidence="10">
    <location>
        <begin position="311"/>
        <end position="717"/>
    </location>
</feature>
<dbReference type="STRING" id="448386.A0A2V3J781"/>
<keyword evidence="4 6" id="KW-0238">DNA-binding</keyword>
<dbReference type="GO" id="GO:0003677">
    <property type="term" value="F:DNA binding"/>
    <property type="evidence" value="ECO:0007669"/>
    <property type="project" value="UniProtKB-UniRule"/>
</dbReference>
<accession>A0A2V3J781</accession>
<dbReference type="PROSITE" id="PS00176">
    <property type="entry name" value="TOPO_IB_1"/>
    <property type="match status" value="1"/>
</dbReference>
<dbReference type="FunFam" id="3.90.15.10:FF:000003">
    <property type="entry name" value="DNA topoisomerase I"/>
    <property type="match status" value="1"/>
</dbReference>
<feature type="coiled-coil region" evidence="8">
    <location>
        <begin position="256"/>
        <end position="287"/>
    </location>
</feature>
<feature type="region of interest" description="Disordered" evidence="9">
    <location>
        <begin position="1"/>
        <end position="153"/>
    </location>
</feature>
<dbReference type="GO" id="GO:0003917">
    <property type="term" value="F:DNA topoisomerase type I (single strand cut, ATP-independent) activity"/>
    <property type="evidence" value="ECO:0007669"/>
    <property type="project" value="UniProtKB-UniRule"/>
</dbReference>
<evidence type="ECO:0000256" key="7">
    <source>
        <dbReference type="RuleBase" id="RU365101"/>
    </source>
</evidence>
<dbReference type="EMBL" id="NBIV01000001">
    <property type="protein sequence ID" value="PXF50133.1"/>
    <property type="molecule type" value="Genomic_DNA"/>
</dbReference>
<dbReference type="Pfam" id="PF01028">
    <property type="entry name" value="Topoisom_I"/>
    <property type="match status" value="1"/>
</dbReference>
<dbReference type="Gene3D" id="1.10.10.41">
    <property type="entry name" value="Yeast DNA topoisomerase - domain 1"/>
    <property type="match status" value="1"/>
</dbReference>
<dbReference type="SUPFAM" id="SSF56349">
    <property type="entry name" value="DNA breaking-rejoining enzymes"/>
    <property type="match status" value="1"/>
</dbReference>
<keyword evidence="3 6" id="KW-0799">Topoisomerase</keyword>
<dbReference type="InterPro" id="IPR001631">
    <property type="entry name" value="TopoI"/>
</dbReference>
<dbReference type="SUPFAM" id="SSF56741">
    <property type="entry name" value="Eukaryotic DNA topoisomerase I, N-terminal DNA-binding fragment"/>
    <property type="match status" value="1"/>
</dbReference>